<evidence type="ECO:0000256" key="2">
    <source>
        <dbReference type="SAM" id="Coils"/>
    </source>
</evidence>
<keyword evidence="5" id="KW-1185">Reference proteome</keyword>
<proteinExistence type="inferred from homology"/>
<keyword evidence="3" id="KW-1133">Transmembrane helix</keyword>
<dbReference type="InterPro" id="IPR006143">
    <property type="entry name" value="RND_pump_MFP"/>
</dbReference>
<dbReference type="PANTHER" id="PTHR30469:SF12">
    <property type="entry name" value="MULTIDRUG RESISTANCE PROTEIN MDTA"/>
    <property type="match status" value="1"/>
</dbReference>
<evidence type="ECO:0000256" key="1">
    <source>
        <dbReference type="ARBA" id="ARBA00009477"/>
    </source>
</evidence>
<dbReference type="STRING" id="619304.SAMN05421760_109154"/>
<feature type="coiled-coil region" evidence="2">
    <location>
        <begin position="145"/>
        <end position="220"/>
    </location>
</feature>
<dbReference type="SUPFAM" id="SSF111369">
    <property type="entry name" value="HlyD-like secretion proteins"/>
    <property type="match status" value="1"/>
</dbReference>
<protein>
    <submittedName>
        <fullName evidence="4">RND family efflux transporter, MFP subunit</fullName>
    </submittedName>
</protein>
<dbReference type="Gene3D" id="1.10.287.470">
    <property type="entry name" value="Helix hairpin bin"/>
    <property type="match status" value="1"/>
</dbReference>
<dbReference type="GO" id="GO:0015562">
    <property type="term" value="F:efflux transmembrane transporter activity"/>
    <property type="evidence" value="ECO:0007669"/>
    <property type="project" value="TreeGrafter"/>
</dbReference>
<keyword evidence="2" id="KW-0175">Coiled coil</keyword>
<evidence type="ECO:0000256" key="3">
    <source>
        <dbReference type="SAM" id="Phobius"/>
    </source>
</evidence>
<organism evidence="4 5">
    <name type="scientific">Neptunomonas antarctica</name>
    <dbReference type="NCBI Taxonomy" id="619304"/>
    <lineage>
        <taxon>Bacteria</taxon>
        <taxon>Pseudomonadati</taxon>
        <taxon>Pseudomonadota</taxon>
        <taxon>Gammaproteobacteria</taxon>
        <taxon>Oceanospirillales</taxon>
        <taxon>Oceanospirillaceae</taxon>
        <taxon>Neptunomonas</taxon>
    </lineage>
</organism>
<evidence type="ECO:0000313" key="4">
    <source>
        <dbReference type="EMBL" id="SIS97982.1"/>
    </source>
</evidence>
<name>A0A1N7NI35_9GAMM</name>
<dbReference type="Gene3D" id="2.40.30.170">
    <property type="match status" value="1"/>
</dbReference>
<feature type="transmembrane region" description="Helical" evidence="3">
    <location>
        <begin position="40"/>
        <end position="57"/>
    </location>
</feature>
<accession>A0A1N7NI35</accession>
<gene>
    <name evidence="4" type="ORF">SAMN05421760_109154</name>
</gene>
<dbReference type="RefSeq" id="WP_054342199.1">
    <property type="nucleotide sequence ID" value="NZ_FTOE01000009.1"/>
</dbReference>
<evidence type="ECO:0000313" key="5">
    <source>
        <dbReference type="Proteomes" id="UP000185999"/>
    </source>
</evidence>
<dbReference type="GO" id="GO:1990281">
    <property type="term" value="C:efflux pump complex"/>
    <property type="evidence" value="ECO:0007669"/>
    <property type="project" value="TreeGrafter"/>
</dbReference>
<dbReference type="Gene3D" id="2.40.50.100">
    <property type="match status" value="1"/>
</dbReference>
<comment type="similarity">
    <text evidence="1">Belongs to the membrane fusion protein (MFP) (TC 8.A.1) family.</text>
</comment>
<keyword evidence="3" id="KW-0472">Membrane</keyword>
<keyword evidence="3" id="KW-0812">Transmembrane</keyword>
<dbReference type="PANTHER" id="PTHR30469">
    <property type="entry name" value="MULTIDRUG RESISTANCE PROTEIN MDTA"/>
    <property type="match status" value="1"/>
</dbReference>
<reference evidence="5" key="1">
    <citation type="submission" date="2017-01" db="EMBL/GenBank/DDBJ databases">
        <authorList>
            <person name="Varghese N."/>
            <person name="Submissions S."/>
        </authorList>
    </citation>
    <scope>NUCLEOTIDE SEQUENCE [LARGE SCALE GENOMIC DNA]</scope>
    <source>
        <strain evidence="5">DSM 22306</strain>
    </source>
</reference>
<dbReference type="Proteomes" id="UP000185999">
    <property type="component" value="Unassembled WGS sequence"/>
</dbReference>
<sequence length="430" mass="48783">MKTSEQIDQDHRQKEEQKMISDENGMQVNPLNKPKGTKRWIFIVAALFLMAMVVLFLDELEQQTKVITGNKIATLPTVSYFTVIPDSYSATVRVLAEAKPRWRTEIKSFVRGEIIYISPSLIEGAEVKKDELLLKIKDSTYRAILEEAKNRLKQAELALLLAQHQAKQARRNWSRAGIEGQPDSSLTFHVPQVEVAQAEVDAARAALTEAEEQLKYTQLRAPYDGLITRKFINPGESLEIAQPVAEIMDVSHLDIPVMLDNKQWQLLSRQWKGLPASIVSINRGLKWTAVIEREGGFIDSVSRLRRVHLTYKNTADASLPLLPGEFVRVTLPGNRFNDLIRVPQSAYTRDGLVWYVNSANQIQRYRVKPAFTDDRYFYIPSPSSDSENESVKQNSWHIVVTPLSSYLPGMKVEPHEISPQEMATILGESN</sequence>
<dbReference type="NCBIfam" id="TIGR01730">
    <property type="entry name" value="RND_mfp"/>
    <property type="match status" value="1"/>
</dbReference>
<dbReference type="OrthoDB" id="1185083at2"/>
<dbReference type="EMBL" id="FTOE01000009">
    <property type="protein sequence ID" value="SIS97982.1"/>
    <property type="molecule type" value="Genomic_DNA"/>
</dbReference>
<dbReference type="AlphaFoldDB" id="A0A1N7NI35"/>